<reference evidence="2" key="1">
    <citation type="submission" date="2019-12" db="EMBL/GenBank/DDBJ databases">
        <title>Genome sequencing and annotation of Brassica cretica.</title>
        <authorList>
            <person name="Studholme D.J."/>
            <person name="Sarris P.F."/>
        </authorList>
    </citation>
    <scope>NUCLEOTIDE SEQUENCE</scope>
    <source>
        <strain evidence="2">PFS-102/07</strain>
        <tissue evidence="2">Leaf</tissue>
    </source>
</reference>
<dbReference type="AlphaFoldDB" id="A0A8S9I4P8"/>
<protein>
    <submittedName>
        <fullName evidence="2">Uncharacterized protein</fullName>
    </submittedName>
</protein>
<sequence length="297" mass="32611">MVHFARTARKPADPVRVQFAHPQTAWVGPAQPAILMDTISVSRPVPCMTSRHTRRNARGELFTLTNQELARADATVAADYSSAGTSCSAAAGTADTDWHVFSMEQATTGQIQKQNQRQPQSNRQAVPAVGNSQPDELKGLGMMMQQLLHGMQIQGKALNQVSTDINTRMDNMFTELNTKYDTVSNHIKRIDVQLAQTAESVKRQQGMLPGKSAMNPRHEEKVQRQEDEPSRGQPGLTGPGRGIVPERSAETDNPADGICGQHQSTESDQRARGWCGRPRACTADEGSQRILAREVEF</sequence>
<proteinExistence type="predicted"/>
<feature type="compositionally biased region" description="Basic and acidic residues" evidence="1">
    <location>
        <begin position="216"/>
        <end position="230"/>
    </location>
</feature>
<comment type="caution">
    <text evidence="2">The sequence shown here is derived from an EMBL/GenBank/DDBJ whole genome shotgun (WGS) entry which is preliminary data.</text>
</comment>
<evidence type="ECO:0000256" key="1">
    <source>
        <dbReference type="SAM" id="MobiDB-lite"/>
    </source>
</evidence>
<dbReference type="EMBL" id="QGKY02001250">
    <property type="protein sequence ID" value="KAF2564589.1"/>
    <property type="molecule type" value="Genomic_DNA"/>
</dbReference>
<feature type="compositionally biased region" description="Polar residues" evidence="1">
    <location>
        <begin position="107"/>
        <end position="134"/>
    </location>
</feature>
<organism evidence="2">
    <name type="scientific">Brassica cretica</name>
    <name type="common">Mustard</name>
    <dbReference type="NCBI Taxonomy" id="69181"/>
    <lineage>
        <taxon>Eukaryota</taxon>
        <taxon>Viridiplantae</taxon>
        <taxon>Streptophyta</taxon>
        <taxon>Embryophyta</taxon>
        <taxon>Tracheophyta</taxon>
        <taxon>Spermatophyta</taxon>
        <taxon>Magnoliopsida</taxon>
        <taxon>eudicotyledons</taxon>
        <taxon>Gunneridae</taxon>
        <taxon>Pentapetalae</taxon>
        <taxon>rosids</taxon>
        <taxon>malvids</taxon>
        <taxon>Brassicales</taxon>
        <taxon>Brassicaceae</taxon>
        <taxon>Brassiceae</taxon>
        <taxon>Brassica</taxon>
    </lineage>
</organism>
<feature type="region of interest" description="Disordered" evidence="1">
    <location>
        <begin position="198"/>
        <end position="286"/>
    </location>
</feature>
<feature type="region of interest" description="Disordered" evidence="1">
    <location>
        <begin position="107"/>
        <end position="136"/>
    </location>
</feature>
<accession>A0A8S9I4P8</accession>
<name>A0A8S9I4P8_BRACR</name>
<gene>
    <name evidence="2" type="ORF">F2Q70_00014832</name>
</gene>
<evidence type="ECO:0000313" key="2">
    <source>
        <dbReference type="EMBL" id="KAF2564589.1"/>
    </source>
</evidence>